<dbReference type="EMBL" id="JAKMXF010000340">
    <property type="protein sequence ID" value="KAI6647642.1"/>
    <property type="molecule type" value="Genomic_DNA"/>
</dbReference>
<dbReference type="InterPro" id="IPR003961">
    <property type="entry name" value="FN3_dom"/>
</dbReference>
<keyword evidence="3" id="KW-1185">Reference proteome</keyword>
<dbReference type="InterPro" id="IPR050713">
    <property type="entry name" value="RTP_Phos/Ushers"/>
</dbReference>
<feature type="domain" description="Fibronectin type-III" evidence="1">
    <location>
        <begin position="158"/>
        <end position="253"/>
    </location>
</feature>
<dbReference type="PROSITE" id="PS50853">
    <property type="entry name" value="FN3"/>
    <property type="match status" value="3"/>
</dbReference>
<dbReference type="Gene3D" id="2.60.40.10">
    <property type="entry name" value="Immunoglobulins"/>
    <property type="match status" value="4"/>
</dbReference>
<sequence>MFGYFYNPYCVANRGTQTYDTEDLQPFTSYNLRIQACTIIGCGTSDSTIASTLEASPEGITTPTLSSRTSTTLTIRIYPIFNPNGFVTYTLFARGVFNATIDQEVVMVVHSGVESGDVVVMDLLPFNSYTVYLDVNNTVGGIRSEEIIFETLGTVPEGFSAPTLINSTSNTLTVTWSQPSFPNGDIHTYLLYGESNEILSGPVSIVSTDNLVGSLTNLRPFTVYTVFVTAVNQYGNTTGDVALLTTLESVPEDLPAPTISDVQSRSVQLSWVPPSTPNGQLIQYIIIQNGVEISTVSSGTLESTIPLLTPFTQYSFAIEACTAVGCFRSDDVIVTTLEDGKLVYIISIVDKYVYCVLDFEVCDNPDTK</sequence>
<comment type="caution">
    <text evidence="2">The sequence shown here is derived from an EMBL/GenBank/DDBJ whole genome shotgun (WGS) entry which is preliminary data.</text>
</comment>
<dbReference type="SMART" id="SM00060">
    <property type="entry name" value="FN3"/>
    <property type="match status" value="3"/>
</dbReference>
<dbReference type="PANTHER" id="PTHR46957">
    <property type="entry name" value="CYTOKINE RECEPTOR"/>
    <property type="match status" value="1"/>
</dbReference>
<accession>A0AAV7JFN0</accession>
<feature type="domain" description="Fibronectin type-III" evidence="1">
    <location>
        <begin position="59"/>
        <end position="154"/>
    </location>
</feature>
<dbReference type="Pfam" id="PF00041">
    <property type="entry name" value="fn3"/>
    <property type="match status" value="2"/>
</dbReference>
<evidence type="ECO:0000313" key="3">
    <source>
        <dbReference type="Proteomes" id="UP001165289"/>
    </source>
</evidence>
<evidence type="ECO:0000259" key="1">
    <source>
        <dbReference type="PROSITE" id="PS50853"/>
    </source>
</evidence>
<dbReference type="PANTHER" id="PTHR46957:SF3">
    <property type="entry name" value="CYTOKINE RECEPTOR"/>
    <property type="match status" value="1"/>
</dbReference>
<reference evidence="2 3" key="1">
    <citation type="journal article" date="2023" name="BMC Biol.">
        <title>The compact genome of the sponge Oopsacas minuta (Hexactinellida) is lacking key metazoan core genes.</title>
        <authorList>
            <person name="Santini S."/>
            <person name="Schenkelaars Q."/>
            <person name="Jourda C."/>
            <person name="Duchesne M."/>
            <person name="Belahbib H."/>
            <person name="Rocher C."/>
            <person name="Selva M."/>
            <person name="Riesgo A."/>
            <person name="Vervoort M."/>
            <person name="Leys S.P."/>
            <person name="Kodjabachian L."/>
            <person name="Le Bivic A."/>
            <person name="Borchiellini C."/>
            <person name="Claverie J.M."/>
            <person name="Renard E."/>
        </authorList>
    </citation>
    <scope>NUCLEOTIDE SEQUENCE [LARGE SCALE GENOMIC DNA]</scope>
    <source>
        <strain evidence="2">SPO-2</strain>
    </source>
</reference>
<evidence type="ECO:0000313" key="2">
    <source>
        <dbReference type="EMBL" id="KAI6647642.1"/>
    </source>
</evidence>
<organism evidence="2 3">
    <name type="scientific">Oopsacas minuta</name>
    <dbReference type="NCBI Taxonomy" id="111878"/>
    <lineage>
        <taxon>Eukaryota</taxon>
        <taxon>Metazoa</taxon>
        <taxon>Porifera</taxon>
        <taxon>Hexactinellida</taxon>
        <taxon>Hexasterophora</taxon>
        <taxon>Lyssacinosida</taxon>
        <taxon>Leucopsacidae</taxon>
        <taxon>Oopsacas</taxon>
    </lineage>
</organism>
<name>A0AAV7JFN0_9METZ</name>
<gene>
    <name evidence="2" type="ORF">LOD99_8716</name>
</gene>
<dbReference type="Proteomes" id="UP001165289">
    <property type="component" value="Unassembled WGS sequence"/>
</dbReference>
<feature type="domain" description="Fibronectin type-III" evidence="1">
    <location>
        <begin position="254"/>
        <end position="339"/>
    </location>
</feature>
<dbReference type="SUPFAM" id="SSF49265">
    <property type="entry name" value="Fibronectin type III"/>
    <property type="match status" value="3"/>
</dbReference>
<dbReference type="AlphaFoldDB" id="A0AAV7JFN0"/>
<dbReference type="InterPro" id="IPR013783">
    <property type="entry name" value="Ig-like_fold"/>
</dbReference>
<dbReference type="InterPro" id="IPR036116">
    <property type="entry name" value="FN3_sf"/>
</dbReference>
<protein>
    <submittedName>
        <fullName evidence="2">Usherin</fullName>
    </submittedName>
</protein>
<dbReference type="CDD" id="cd00063">
    <property type="entry name" value="FN3"/>
    <property type="match status" value="2"/>
</dbReference>
<proteinExistence type="predicted"/>